<dbReference type="InterPro" id="IPR051315">
    <property type="entry name" value="Bact_Chemotaxis_CheA"/>
</dbReference>
<dbReference type="STRING" id="1122184.SAMN02745176_01598"/>
<keyword evidence="4" id="KW-1185">Reference proteome</keyword>
<dbReference type="OrthoDB" id="1948081at2"/>
<dbReference type="PROSITE" id="PS50894">
    <property type="entry name" value="HPT"/>
    <property type="match status" value="1"/>
</dbReference>
<evidence type="ECO:0000259" key="2">
    <source>
        <dbReference type="PROSITE" id="PS50894"/>
    </source>
</evidence>
<dbReference type="PANTHER" id="PTHR43395:SF10">
    <property type="entry name" value="CHEMOTAXIS PROTEIN CHEA"/>
    <property type="match status" value="1"/>
</dbReference>
<sequence>MDAMIQYYMEETEDMLQKAEECLIRLEMEYSSTDVNELFRIAHTIKGSSQMVGYEDIGDIMHKIEDMLDGARNNSILFDQSIVSLCFKGLDMVKKMLQHKKEQGSQEMMDDFINDATRIKEMIEAFIRANKKGGEKNATEESAKGIVSSLLNKKPKGKNRFYITFFIEEDAPMVSPVFMMILKTIGEIGNLVYSSIGDSYFSELSRDNEIRTFDIILCTDIEEAELYTYFALSYVERINIVDLSRSKLEENDYCFSNGDDISYIIILRVFMKLYNMLFNESKELNISKEELSTIESLYLEAANACGRMKDKNKISTFIRDFNELFLHILKMCDDQWNAEEDFCSNIRTQMVELTERAYNYTKGKHLFRVFKAKKTDFVNRLRNFMDMVDKASTLIILIDLSSLDILGETEVKALIEMKRQMEFHGIETGVIVDGYDARKIINIFDSIKPLEEFHLFKTELDAILGVLYSQDSFHRIMNKIKDVQYK</sequence>
<dbReference type="Gene3D" id="1.20.120.160">
    <property type="entry name" value="HPT domain"/>
    <property type="match status" value="1"/>
</dbReference>
<feature type="domain" description="HPt" evidence="2">
    <location>
        <begin position="1"/>
        <end position="100"/>
    </location>
</feature>
<evidence type="ECO:0000256" key="1">
    <source>
        <dbReference type="PROSITE-ProRule" id="PRU00110"/>
    </source>
</evidence>
<keyword evidence="1" id="KW-0597">Phosphoprotein</keyword>
<dbReference type="Pfam" id="PF01627">
    <property type="entry name" value="Hpt"/>
    <property type="match status" value="1"/>
</dbReference>
<dbReference type="CDD" id="cd00088">
    <property type="entry name" value="HPT"/>
    <property type="match status" value="1"/>
</dbReference>
<dbReference type="SUPFAM" id="SSF47226">
    <property type="entry name" value="Histidine-containing phosphotransfer domain, HPT domain"/>
    <property type="match status" value="1"/>
</dbReference>
<reference evidence="3 4" key="1">
    <citation type="submission" date="2016-11" db="EMBL/GenBank/DDBJ databases">
        <authorList>
            <person name="Jaros S."/>
            <person name="Januszkiewicz K."/>
            <person name="Wedrychowicz H."/>
        </authorList>
    </citation>
    <scope>NUCLEOTIDE SEQUENCE [LARGE SCALE GENOMIC DNA]</scope>
    <source>
        <strain evidence="3 4">DSM 19022</strain>
    </source>
</reference>
<dbReference type="EMBL" id="FQZS01000009">
    <property type="protein sequence ID" value="SHI85637.1"/>
    <property type="molecule type" value="Genomic_DNA"/>
</dbReference>
<evidence type="ECO:0000313" key="3">
    <source>
        <dbReference type="EMBL" id="SHI85637.1"/>
    </source>
</evidence>
<dbReference type="AlphaFoldDB" id="A0A1M6EJH8"/>
<dbReference type="GO" id="GO:0000160">
    <property type="term" value="P:phosphorelay signal transduction system"/>
    <property type="evidence" value="ECO:0007669"/>
    <property type="project" value="InterPro"/>
</dbReference>
<dbReference type="SMART" id="SM00073">
    <property type="entry name" value="HPT"/>
    <property type="match status" value="1"/>
</dbReference>
<name>A0A1M6EJH8_9FIRM</name>
<dbReference type="InterPro" id="IPR008207">
    <property type="entry name" value="Sig_transdc_His_kin_Hpt_dom"/>
</dbReference>
<gene>
    <name evidence="3" type="ORF">SAMN02745176_01598</name>
</gene>
<dbReference type="PANTHER" id="PTHR43395">
    <property type="entry name" value="SENSOR HISTIDINE KINASE CHEA"/>
    <property type="match status" value="1"/>
</dbReference>
<dbReference type="RefSeq" id="WP_073025688.1">
    <property type="nucleotide sequence ID" value="NZ_FQZS01000009.1"/>
</dbReference>
<dbReference type="InterPro" id="IPR036641">
    <property type="entry name" value="HPT_dom_sf"/>
</dbReference>
<organism evidence="3 4">
    <name type="scientific">Lutispora thermophila DSM 19022</name>
    <dbReference type="NCBI Taxonomy" id="1122184"/>
    <lineage>
        <taxon>Bacteria</taxon>
        <taxon>Bacillati</taxon>
        <taxon>Bacillota</taxon>
        <taxon>Clostridia</taxon>
        <taxon>Lutisporales</taxon>
        <taxon>Lutisporaceae</taxon>
        <taxon>Lutispora</taxon>
    </lineage>
</organism>
<evidence type="ECO:0000313" key="4">
    <source>
        <dbReference type="Proteomes" id="UP000184442"/>
    </source>
</evidence>
<accession>A0A1M6EJH8</accession>
<proteinExistence type="predicted"/>
<dbReference type="Proteomes" id="UP000184442">
    <property type="component" value="Unassembled WGS sequence"/>
</dbReference>
<protein>
    <submittedName>
        <fullName evidence="3">Hpt domain-containing protein</fullName>
    </submittedName>
</protein>
<feature type="modified residue" description="Phosphohistidine" evidence="1">
    <location>
        <position position="43"/>
    </location>
</feature>